<organism evidence="6 7">
    <name type="scientific">Sphaerisporangium siamense</name>
    <dbReference type="NCBI Taxonomy" id="795645"/>
    <lineage>
        <taxon>Bacteria</taxon>
        <taxon>Bacillati</taxon>
        <taxon>Actinomycetota</taxon>
        <taxon>Actinomycetes</taxon>
        <taxon>Streptosporangiales</taxon>
        <taxon>Streptosporangiaceae</taxon>
        <taxon>Sphaerisporangium</taxon>
    </lineage>
</organism>
<dbReference type="GO" id="GO:0000272">
    <property type="term" value="P:polysaccharide catabolic process"/>
    <property type="evidence" value="ECO:0007669"/>
    <property type="project" value="UniProtKB-KW"/>
</dbReference>
<name>A0A7W7D2J6_9ACTN</name>
<evidence type="ECO:0000256" key="1">
    <source>
        <dbReference type="ARBA" id="ARBA00022801"/>
    </source>
</evidence>
<dbReference type="GO" id="GO:0004553">
    <property type="term" value="F:hydrolase activity, hydrolyzing O-glycosyl compounds"/>
    <property type="evidence" value="ECO:0007669"/>
    <property type="project" value="InterPro"/>
</dbReference>
<dbReference type="InterPro" id="IPR003961">
    <property type="entry name" value="FN3_dom"/>
</dbReference>
<sequence length="723" mass="76056">MRFRVLNLAVLAVFGTGLGLPAPAEADAARQASVRATAPDWAPLTAYTAGTVVTYNGVEYRCLQSHTSMPGWEPATTPVLWEPVPPPAGPANLCVTGVTSSSVSLAWDASSGTVTGYRVYEGGTQRAQVTTTTATISGLGKCGTHNYTIKSYNGDGESAGRDVRATTMDCTLVSWVVYAAYTAGTVVTYNGVAYQCLQNHTSLSGQEPPNVPALWERVRAWEPSTAYTAGTVVTYNGVIYQGLQNHTSAPGREPAGDPALWQRVTRSDDVAPSFPANLRVTGTTSGSVSLAWDASTDNVRLAGYEVYRGSTPMAVVPGTSYTDSGLAASTTYTYMLRARDAAGNRSDASWVTATTAPAVPGQPGFAWATANDTSVTLNWGTSSSTVTGYRVYEGGTQRGQVISATATVSGLGKCETHKYTIKAYNVSGESAGREVSATTTGCTTPSPNPSRLPGAPYLYMGSGIPPSPGTVMANTGVKSFTMAYIQSSGPCSPAWDGMRPLTGGVDAAAINTIRSRGGIVAISFGGWSGNKLGPSCPTPQAFAQAVQQVINAFGPAVLDFDIENFDELGNPIVQDRILNGLKVVRQNNPNVKITVTIPTLKTGLDVPGVRLVNQAKALGAPIDTYTIMAFDFSATDMYQDTVNASEGLKSSLKSAFGWSDAEAYAHMGISGMNGVSDQGETTTPAQWTQIRDWAKAKGLTRLTFWATNRDQPGWQFTQITAGF</sequence>
<keyword evidence="3" id="KW-0119">Carbohydrate metabolism</keyword>
<evidence type="ECO:0000256" key="2">
    <source>
        <dbReference type="ARBA" id="ARBA00023295"/>
    </source>
</evidence>
<dbReference type="Gene3D" id="2.60.40.10">
    <property type="entry name" value="Immunoglobulins"/>
    <property type="match status" value="3"/>
</dbReference>
<dbReference type="EMBL" id="JACHND010000001">
    <property type="protein sequence ID" value="MBB4698956.1"/>
    <property type="molecule type" value="Genomic_DNA"/>
</dbReference>
<dbReference type="Proteomes" id="UP000542210">
    <property type="component" value="Unassembled WGS sequence"/>
</dbReference>
<dbReference type="InterPro" id="IPR036116">
    <property type="entry name" value="FN3_sf"/>
</dbReference>
<proteinExistence type="predicted"/>
<reference evidence="6 7" key="1">
    <citation type="submission" date="2020-08" db="EMBL/GenBank/DDBJ databases">
        <title>Sequencing the genomes of 1000 actinobacteria strains.</title>
        <authorList>
            <person name="Klenk H.-P."/>
        </authorList>
    </citation>
    <scope>NUCLEOTIDE SEQUENCE [LARGE SCALE GENOMIC DNA]</scope>
    <source>
        <strain evidence="6 7">DSM 45784</strain>
    </source>
</reference>
<dbReference type="Gene3D" id="2.10.10.20">
    <property type="entry name" value="Carbohydrate-binding module superfamily 5/12"/>
    <property type="match status" value="3"/>
</dbReference>
<dbReference type="SUPFAM" id="SSF49265">
    <property type="entry name" value="Fibronectin type III"/>
    <property type="match status" value="2"/>
</dbReference>
<dbReference type="InterPro" id="IPR036573">
    <property type="entry name" value="CBM_sf_5/12"/>
</dbReference>
<dbReference type="PANTHER" id="PTHR42976">
    <property type="entry name" value="BIFUNCTIONAL CHITINASE/LYSOZYME-RELATED"/>
    <property type="match status" value="1"/>
</dbReference>
<dbReference type="SMART" id="SM00495">
    <property type="entry name" value="ChtBD3"/>
    <property type="match status" value="3"/>
</dbReference>
<evidence type="ECO:0000256" key="4">
    <source>
        <dbReference type="SAM" id="SignalP"/>
    </source>
</evidence>
<dbReference type="PROSITE" id="PS50853">
    <property type="entry name" value="FN3"/>
    <property type="match status" value="2"/>
</dbReference>
<dbReference type="SUPFAM" id="SSF51445">
    <property type="entry name" value="(Trans)glycosidases"/>
    <property type="match status" value="1"/>
</dbReference>
<dbReference type="GO" id="GO:0030246">
    <property type="term" value="F:carbohydrate binding"/>
    <property type="evidence" value="ECO:0007669"/>
    <property type="project" value="InterPro"/>
</dbReference>
<keyword evidence="4" id="KW-0732">Signal</keyword>
<dbReference type="CDD" id="cd00063">
    <property type="entry name" value="FN3"/>
    <property type="match status" value="2"/>
</dbReference>
<dbReference type="InterPro" id="IPR013783">
    <property type="entry name" value="Ig-like_fold"/>
</dbReference>
<dbReference type="SUPFAM" id="SSF51055">
    <property type="entry name" value="Carbohydrate binding domain"/>
    <property type="match status" value="3"/>
</dbReference>
<dbReference type="SMART" id="SM00060">
    <property type="entry name" value="FN3"/>
    <property type="match status" value="3"/>
</dbReference>
<keyword evidence="3" id="KW-0624">Polysaccharide degradation</keyword>
<dbReference type="InterPro" id="IPR017853">
    <property type="entry name" value="GH"/>
</dbReference>
<evidence type="ECO:0000256" key="3">
    <source>
        <dbReference type="ARBA" id="ARBA00023326"/>
    </source>
</evidence>
<dbReference type="Pfam" id="PF02839">
    <property type="entry name" value="CBM_5_12"/>
    <property type="match status" value="3"/>
</dbReference>
<dbReference type="AlphaFoldDB" id="A0A7W7D2J6"/>
<keyword evidence="7" id="KW-1185">Reference proteome</keyword>
<dbReference type="Pfam" id="PF00041">
    <property type="entry name" value="fn3"/>
    <property type="match status" value="2"/>
</dbReference>
<evidence type="ECO:0000313" key="7">
    <source>
        <dbReference type="Proteomes" id="UP000542210"/>
    </source>
</evidence>
<evidence type="ECO:0000313" key="6">
    <source>
        <dbReference type="EMBL" id="MBB4698956.1"/>
    </source>
</evidence>
<dbReference type="GO" id="GO:0005576">
    <property type="term" value="C:extracellular region"/>
    <property type="evidence" value="ECO:0007669"/>
    <property type="project" value="InterPro"/>
</dbReference>
<feature type="chain" id="PRO_5030680664" evidence="4">
    <location>
        <begin position="27"/>
        <end position="723"/>
    </location>
</feature>
<feature type="domain" description="Fibronectin type-III" evidence="5">
    <location>
        <begin position="89"/>
        <end position="174"/>
    </location>
</feature>
<evidence type="ECO:0000259" key="5">
    <source>
        <dbReference type="PROSITE" id="PS50853"/>
    </source>
</evidence>
<feature type="signal peptide" evidence="4">
    <location>
        <begin position="1"/>
        <end position="26"/>
    </location>
</feature>
<accession>A0A7W7D2J6</accession>
<keyword evidence="2" id="KW-0326">Glycosidase</keyword>
<dbReference type="PANTHER" id="PTHR42976:SF1">
    <property type="entry name" value="GH18 DOMAIN-CONTAINING PROTEIN-RELATED"/>
    <property type="match status" value="1"/>
</dbReference>
<dbReference type="CDD" id="cd12214">
    <property type="entry name" value="ChiA1_BD"/>
    <property type="match status" value="3"/>
</dbReference>
<gene>
    <name evidence="6" type="ORF">BJ982_000500</name>
</gene>
<protein>
    <submittedName>
        <fullName evidence="6">Chitodextrinase</fullName>
    </submittedName>
</protein>
<dbReference type="CDD" id="cd06543">
    <property type="entry name" value="GH18_PF-ChiA-like"/>
    <property type="match status" value="1"/>
</dbReference>
<dbReference type="Gene3D" id="3.20.20.80">
    <property type="entry name" value="Glycosidases"/>
    <property type="match status" value="1"/>
</dbReference>
<dbReference type="InterPro" id="IPR003610">
    <property type="entry name" value="CBM5/12"/>
</dbReference>
<dbReference type="InterPro" id="IPR052750">
    <property type="entry name" value="GH18_Chitinase"/>
</dbReference>
<dbReference type="RefSeq" id="WP_239123595.1">
    <property type="nucleotide sequence ID" value="NZ_BOOV01000035.1"/>
</dbReference>
<comment type="caution">
    <text evidence="6">The sequence shown here is derived from an EMBL/GenBank/DDBJ whole genome shotgun (WGS) entry which is preliminary data.</text>
</comment>
<keyword evidence="1" id="KW-0378">Hydrolase</keyword>
<feature type="domain" description="Fibronectin type-III" evidence="5">
    <location>
        <begin position="274"/>
        <end position="358"/>
    </location>
</feature>